<evidence type="ECO:0000259" key="8">
    <source>
        <dbReference type="PROSITE" id="PS50928"/>
    </source>
</evidence>
<reference evidence="9 10" key="1">
    <citation type="submission" date="2023-08" db="EMBL/GenBank/DDBJ databases">
        <title>Phytohabitans sansha sp. nov., isolated from marine sediment.</title>
        <authorList>
            <person name="Zhao Y."/>
            <person name="Yi K."/>
        </authorList>
    </citation>
    <scope>NUCLEOTIDE SEQUENCE [LARGE SCALE GENOMIC DNA]</scope>
    <source>
        <strain evidence="9 10">ZYX-F-186</strain>
    </source>
</reference>
<sequence>MNRYRKGTLTLEIILYAVAIVYLIPVYVLVVSAFKRPDDPTPQLVPTTHPTLANFTEAWTSANLGRAAISSIVVTVASVGLLVVTASLAAYPLARVTARWSRLAYATFVFGLLLPFQLALIPLYVTMRNLGLVGGVWSLVLLYAGVQMPLCIFLYTEFLRSVPRDYDEAAALDGANRLQAFWHVILPMVRPITGTVVILNAVAIWNDFYTPLLFLTGSGNATLPLAVYTFVSTYGAQWHLIFASLIMTSVPILIAFLAMQKAVFRGYSSGLKG</sequence>
<dbReference type="Pfam" id="PF00528">
    <property type="entry name" value="BPD_transp_1"/>
    <property type="match status" value="1"/>
</dbReference>
<dbReference type="EMBL" id="JAVHUY010000007">
    <property type="protein sequence ID" value="MDQ7904641.1"/>
    <property type="molecule type" value="Genomic_DNA"/>
</dbReference>
<keyword evidence="4 7" id="KW-0812">Transmembrane</keyword>
<dbReference type="PANTHER" id="PTHR43744:SF3">
    <property type="entry name" value="LACTOSE TRANSPORT SYSTEM PERMEASE PROTEIN LACG"/>
    <property type="match status" value="1"/>
</dbReference>
<dbReference type="PROSITE" id="PS50928">
    <property type="entry name" value="ABC_TM1"/>
    <property type="match status" value="1"/>
</dbReference>
<feature type="domain" description="ABC transmembrane type-1" evidence="8">
    <location>
        <begin position="68"/>
        <end position="259"/>
    </location>
</feature>
<dbReference type="InterPro" id="IPR000515">
    <property type="entry name" value="MetI-like"/>
</dbReference>
<name>A0ABU0ZDZ0_9ACTN</name>
<keyword evidence="6 7" id="KW-0472">Membrane</keyword>
<dbReference type="InterPro" id="IPR035906">
    <property type="entry name" value="MetI-like_sf"/>
</dbReference>
<evidence type="ECO:0000256" key="6">
    <source>
        <dbReference type="ARBA" id="ARBA00023136"/>
    </source>
</evidence>
<protein>
    <submittedName>
        <fullName evidence="9">Carbohydrate ABC transporter permease</fullName>
    </submittedName>
</protein>
<organism evidence="9 10">
    <name type="scientific">Phytohabitans maris</name>
    <dbReference type="NCBI Taxonomy" id="3071409"/>
    <lineage>
        <taxon>Bacteria</taxon>
        <taxon>Bacillati</taxon>
        <taxon>Actinomycetota</taxon>
        <taxon>Actinomycetes</taxon>
        <taxon>Micromonosporales</taxon>
        <taxon>Micromonosporaceae</taxon>
    </lineage>
</organism>
<comment type="subcellular location">
    <subcellularLocation>
        <location evidence="1 7">Cell membrane</location>
        <topology evidence="1 7">Multi-pass membrane protein</topology>
    </subcellularLocation>
</comment>
<feature type="transmembrane region" description="Helical" evidence="7">
    <location>
        <begin position="238"/>
        <end position="259"/>
    </location>
</feature>
<proteinExistence type="inferred from homology"/>
<evidence type="ECO:0000256" key="5">
    <source>
        <dbReference type="ARBA" id="ARBA00022989"/>
    </source>
</evidence>
<feature type="transmembrane region" description="Helical" evidence="7">
    <location>
        <begin position="180"/>
        <end position="205"/>
    </location>
</feature>
<keyword evidence="3" id="KW-1003">Cell membrane</keyword>
<evidence type="ECO:0000256" key="2">
    <source>
        <dbReference type="ARBA" id="ARBA00022448"/>
    </source>
</evidence>
<dbReference type="Gene3D" id="1.10.3720.10">
    <property type="entry name" value="MetI-like"/>
    <property type="match status" value="1"/>
</dbReference>
<evidence type="ECO:0000256" key="3">
    <source>
        <dbReference type="ARBA" id="ARBA00022475"/>
    </source>
</evidence>
<dbReference type="CDD" id="cd06261">
    <property type="entry name" value="TM_PBP2"/>
    <property type="match status" value="1"/>
</dbReference>
<evidence type="ECO:0000313" key="9">
    <source>
        <dbReference type="EMBL" id="MDQ7904641.1"/>
    </source>
</evidence>
<comment type="similarity">
    <text evidence="7">Belongs to the binding-protein-dependent transport system permease family.</text>
</comment>
<keyword evidence="5 7" id="KW-1133">Transmembrane helix</keyword>
<evidence type="ECO:0000256" key="4">
    <source>
        <dbReference type="ARBA" id="ARBA00022692"/>
    </source>
</evidence>
<keyword evidence="10" id="KW-1185">Reference proteome</keyword>
<dbReference type="RefSeq" id="WP_308711912.1">
    <property type="nucleotide sequence ID" value="NZ_JAVHUY010000007.1"/>
</dbReference>
<feature type="transmembrane region" description="Helical" evidence="7">
    <location>
        <begin position="103"/>
        <end position="125"/>
    </location>
</feature>
<feature type="transmembrane region" description="Helical" evidence="7">
    <location>
        <begin position="211"/>
        <end position="231"/>
    </location>
</feature>
<feature type="transmembrane region" description="Helical" evidence="7">
    <location>
        <begin position="12"/>
        <end position="34"/>
    </location>
</feature>
<dbReference type="SUPFAM" id="SSF161098">
    <property type="entry name" value="MetI-like"/>
    <property type="match status" value="1"/>
</dbReference>
<keyword evidence="2 7" id="KW-0813">Transport</keyword>
<evidence type="ECO:0000256" key="7">
    <source>
        <dbReference type="RuleBase" id="RU363032"/>
    </source>
</evidence>
<dbReference type="PANTHER" id="PTHR43744">
    <property type="entry name" value="ABC TRANSPORTER PERMEASE PROTEIN MG189-RELATED-RELATED"/>
    <property type="match status" value="1"/>
</dbReference>
<dbReference type="Proteomes" id="UP001230908">
    <property type="component" value="Unassembled WGS sequence"/>
</dbReference>
<feature type="transmembrane region" description="Helical" evidence="7">
    <location>
        <begin position="137"/>
        <end position="159"/>
    </location>
</feature>
<accession>A0ABU0ZDZ0</accession>
<feature type="transmembrane region" description="Helical" evidence="7">
    <location>
        <begin position="67"/>
        <end position="91"/>
    </location>
</feature>
<evidence type="ECO:0000256" key="1">
    <source>
        <dbReference type="ARBA" id="ARBA00004651"/>
    </source>
</evidence>
<evidence type="ECO:0000313" key="10">
    <source>
        <dbReference type="Proteomes" id="UP001230908"/>
    </source>
</evidence>
<comment type="caution">
    <text evidence="9">The sequence shown here is derived from an EMBL/GenBank/DDBJ whole genome shotgun (WGS) entry which is preliminary data.</text>
</comment>
<gene>
    <name evidence="9" type="ORF">RB614_08910</name>
</gene>